<organism evidence="6 7">
    <name type="scientific">Lupinus angustifolius</name>
    <name type="common">Narrow-leaved blue lupine</name>
    <dbReference type="NCBI Taxonomy" id="3871"/>
    <lineage>
        <taxon>Eukaryota</taxon>
        <taxon>Viridiplantae</taxon>
        <taxon>Streptophyta</taxon>
        <taxon>Embryophyta</taxon>
        <taxon>Tracheophyta</taxon>
        <taxon>Spermatophyta</taxon>
        <taxon>Magnoliopsida</taxon>
        <taxon>eudicotyledons</taxon>
        <taxon>Gunneridae</taxon>
        <taxon>Pentapetalae</taxon>
        <taxon>rosids</taxon>
        <taxon>fabids</taxon>
        <taxon>Fabales</taxon>
        <taxon>Fabaceae</taxon>
        <taxon>Papilionoideae</taxon>
        <taxon>50 kb inversion clade</taxon>
        <taxon>genistoids sensu lato</taxon>
        <taxon>core genistoids</taxon>
        <taxon>Genisteae</taxon>
        <taxon>Lupinus</taxon>
    </lineage>
</organism>
<dbReference type="Gramene" id="OIW15272">
    <property type="protein sequence ID" value="OIW15272"/>
    <property type="gene ID" value="TanjilG_08069"/>
</dbReference>
<evidence type="ECO:0000256" key="2">
    <source>
        <dbReference type="ARBA" id="ARBA00023242"/>
    </source>
</evidence>
<evidence type="ECO:0000259" key="4">
    <source>
        <dbReference type="PROSITE" id="PS51017"/>
    </source>
</evidence>
<evidence type="ECO:0000256" key="3">
    <source>
        <dbReference type="PROSITE-ProRule" id="PRU00357"/>
    </source>
</evidence>
<dbReference type="EMBL" id="KV862146">
    <property type="protein sequence ID" value="OIV91959.1"/>
    <property type="molecule type" value="Genomic_DNA"/>
</dbReference>
<keyword evidence="2 3" id="KW-0539">Nucleus</keyword>
<dbReference type="PANTHER" id="PTHR31319:SF71">
    <property type="entry name" value="CCT MOTIF FAMILY PROTEIN"/>
    <property type="match status" value="1"/>
</dbReference>
<protein>
    <recommendedName>
        <fullName evidence="4">CCT domain-containing protein</fullName>
    </recommendedName>
</protein>
<dbReference type="GO" id="GO:0003700">
    <property type="term" value="F:DNA-binding transcription factor activity"/>
    <property type="evidence" value="ECO:0007669"/>
    <property type="project" value="TreeGrafter"/>
</dbReference>
<dbReference type="PANTHER" id="PTHR31319">
    <property type="entry name" value="ZINC FINGER PROTEIN CONSTANS-LIKE 4"/>
    <property type="match status" value="1"/>
</dbReference>
<evidence type="ECO:0000256" key="1">
    <source>
        <dbReference type="ARBA" id="ARBA00004123"/>
    </source>
</evidence>
<evidence type="ECO:0000313" key="6">
    <source>
        <dbReference type="EMBL" id="OIW15272.1"/>
    </source>
</evidence>
<sequence>MYAETGLFFPYLQNFSQELHQLEEYCKTQKSNVSMNDLVQSSAMAEYDFAAEGDLFKAPEPIIEEPFMDLDPMTAAISMMSCGEGVSSQGLQPTDIDVLQKEQLLSDMLYECEKDLLEKAAIESPFSEILEIKAPALNTDEYSIQEDKPFPDMPKSVSSVSLSSMDWMYGAAIKPAFLDFPGIDFNSDYGMRRSFSEGDIKTLGNGNLNIVQSPRERPFLISNCTSEERQEKLSRYRNKKTKRNFGRKIKFPNSTNDILRFQYACRKALADSQPRIRGRFAKTEESDVKRQ</sequence>
<dbReference type="PROSITE" id="PS51017">
    <property type="entry name" value="CCT"/>
    <property type="match status" value="1"/>
</dbReference>
<dbReference type="InterPro" id="IPR045281">
    <property type="entry name" value="CONSTANS-like"/>
</dbReference>
<dbReference type="Gramene" id="OIV91959">
    <property type="protein sequence ID" value="OIV91959"/>
    <property type="gene ID" value="TanjilG_23220"/>
</dbReference>
<evidence type="ECO:0000313" key="5">
    <source>
        <dbReference type="EMBL" id="OIV91959.1"/>
    </source>
</evidence>
<gene>
    <name evidence="6" type="ORF">TanjilG_08069</name>
    <name evidence="5" type="ORF">TanjilG_23220</name>
</gene>
<evidence type="ECO:0000313" key="7">
    <source>
        <dbReference type="Proteomes" id="UP000188354"/>
    </source>
</evidence>
<reference evidence="6 7" key="1">
    <citation type="journal article" date="2017" name="Plant Biotechnol. J.">
        <title>A comprehensive draft genome sequence for lupin (Lupinus angustifolius), an emerging health food: insights into plant-microbe interactions and legume evolution.</title>
        <authorList>
            <person name="Hane J.K."/>
            <person name="Ming Y."/>
            <person name="Kamphuis L.G."/>
            <person name="Nelson M.N."/>
            <person name="Garg G."/>
            <person name="Atkins C.A."/>
            <person name="Bayer P.E."/>
            <person name="Bravo A."/>
            <person name="Bringans S."/>
            <person name="Cannon S."/>
            <person name="Edwards D."/>
            <person name="Foley R."/>
            <person name="Gao L.L."/>
            <person name="Harrison M.J."/>
            <person name="Huang W."/>
            <person name="Hurgobin B."/>
            <person name="Li S."/>
            <person name="Liu C.W."/>
            <person name="McGrath A."/>
            <person name="Morahan G."/>
            <person name="Murray J."/>
            <person name="Weller J."/>
            <person name="Jian J."/>
            <person name="Singh K.B."/>
        </authorList>
    </citation>
    <scope>NUCLEOTIDE SEQUENCE [LARGE SCALE GENOMIC DNA]</scope>
    <source>
        <strain evidence="7">cv. Tanjil</strain>
        <tissue evidence="6">Whole plant</tissue>
    </source>
</reference>
<dbReference type="AlphaFoldDB" id="A0A1J7HR43"/>
<dbReference type="OMA" id="WINGPAR"/>
<accession>A0A1J7HR43</accession>
<name>A0A1J7HR43_LUPAN</name>
<comment type="subcellular location">
    <subcellularLocation>
        <location evidence="1 3">Nucleus</location>
    </subcellularLocation>
</comment>
<dbReference type="InterPro" id="IPR010402">
    <property type="entry name" value="CCT_domain"/>
</dbReference>
<dbReference type="GO" id="GO:0005634">
    <property type="term" value="C:nucleus"/>
    <property type="evidence" value="ECO:0007669"/>
    <property type="project" value="UniProtKB-SubCell"/>
</dbReference>
<dbReference type="Proteomes" id="UP000188354">
    <property type="component" value="Chromosome LG03"/>
</dbReference>
<dbReference type="EMBL" id="KV861495">
    <property type="protein sequence ID" value="OIW15272.1"/>
    <property type="molecule type" value="Genomic_DNA"/>
</dbReference>
<proteinExistence type="predicted"/>
<keyword evidence="7" id="KW-1185">Reference proteome</keyword>
<dbReference type="STRING" id="3871.A0A1J7HR43"/>
<dbReference type="GO" id="GO:0009909">
    <property type="term" value="P:regulation of flower development"/>
    <property type="evidence" value="ECO:0007669"/>
    <property type="project" value="InterPro"/>
</dbReference>
<dbReference type="Pfam" id="PF06203">
    <property type="entry name" value="CCT"/>
    <property type="match status" value="1"/>
</dbReference>
<feature type="domain" description="CCT" evidence="4">
    <location>
        <begin position="241"/>
        <end position="283"/>
    </location>
</feature>
<dbReference type="Proteomes" id="UP000188354">
    <property type="component" value="Chromosome LG19"/>
</dbReference>